<feature type="domain" description="Ig-like" evidence="6">
    <location>
        <begin position="6"/>
        <end position="110"/>
    </location>
</feature>
<keyword evidence="5" id="KW-1279">T cell receptor</keyword>
<evidence type="ECO:0000256" key="3">
    <source>
        <dbReference type="ARBA" id="ARBA00023170"/>
    </source>
</evidence>
<reference evidence="7" key="2">
    <citation type="submission" date="2025-09" db="UniProtKB">
        <authorList>
            <consortium name="Ensembl"/>
        </authorList>
    </citation>
    <scope>IDENTIFICATION</scope>
</reference>
<dbReference type="OMA" id="YKNLACN"/>
<evidence type="ECO:0000259" key="6">
    <source>
        <dbReference type="PROSITE" id="PS50835"/>
    </source>
</evidence>
<protein>
    <submittedName>
        <fullName evidence="7">Si:ch211-106g8.20</fullName>
    </submittedName>
</protein>
<keyword evidence="2" id="KW-1064">Adaptive immunity</keyword>
<evidence type="ECO:0000256" key="4">
    <source>
        <dbReference type="ARBA" id="ARBA00023319"/>
    </source>
</evidence>
<dbReference type="InterPro" id="IPR036179">
    <property type="entry name" value="Ig-like_dom_sf"/>
</dbReference>
<evidence type="ECO:0000256" key="5">
    <source>
        <dbReference type="ARBA" id="ARBA00043266"/>
    </source>
</evidence>
<dbReference type="PANTHER" id="PTHR19367:SF18">
    <property type="entry name" value="T CELL RECEPTOR ALPHA VARIABLE 16"/>
    <property type="match status" value="1"/>
</dbReference>
<evidence type="ECO:0000256" key="2">
    <source>
        <dbReference type="ARBA" id="ARBA00023130"/>
    </source>
</evidence>
<keyword evidence="4" id="KW-0393">Immunoglobulin domain</keyword>
<dbReference type="Gene3D" id="2.60.40.10">
    <property type="entry name" value="Immunoglobulins"/>
    <property type="match status" value="1"/>
</dbReference>
<dbReference type="GeneTree" id="ENSGT01150000287269"/>
<dbReference type="InterPro" id="IPR007110">
    <property type="entry name" value="Ig-like_dom"/>
</dbReference>
<dbReference type="InterPro" id="IPR051287">
    <property type="entry name" value="TCR_variable_region"/>
</dbReference>
<proteinExistence type="predicted"/>
<name>A0A8C1B5Y7_CYPCA</name>
<dbReference type="PROSITE" id="PS50835">
    <property type="entry name" value="IG_LIKE"/>
    <property type="match status" value="1"/>
</dbReference>
<dbReference type="SMART" id="SM00406">
    <property type="entry name" value="IGv"/>
    <property type="match status" value="1"/>
</dbReference>
<keyword evidence="5" id="KW-0391">Immunity</keyword>
<dbReference type="SUPFAM" id="SSF48726">
    <property type="entry name" value="Immunoglobulin"/>
    <property type="match status" value="1"/>
</dbReference>
<evidence type="ECO:0000256" key="1">
    <source>
        <dbReference type="ARBA" id="ARBA00022729"/>
    </source>
</evidence>
<reference evidence="7" key="1">
    <citation type="submission" date="2025-08" db="UniProtKB">
        <authorList>
            <consortium name="Ensembl"/>
        </authorList>
    </citation>
    <scope>IDENTIFICATION</scope>
</reference>
<dbReference type="AlphaFoldDB" id="A0A8C1B5Y7"/>
<dbReference type="GO" id="GO:0002250">
    <property type="term" value="P:adaptive immune response"/>
    <property type="evidence" value="ECO:0007669"/>
    <property type="project" value="UniProtKB-KW"/>
</dbReference>
<dbReference type="PANTHER" id="PTHR19367">
    <property type="entry name" value="T-CELL RECEPTOR ALPHA CHAIN V REGION"/>
    <property type="match status" value="1"/>
</dbReference>
<accession>A0A8C1B5Y7</accession>
<keyword evidence="1" id="KW-0732">Signal</keyword>
<keyword evidence="3" id="KW-0675">Receptor</keyword>
<evidence type="ECO:0000313" key="7">
    <source>
        <dbReference type="Ensembl" id="ENSCCRP00000027445.1"/>
    </source>
</evidence>
<keyword evidence="8" id="KW-1185">Reference proteome</keyword>
<dbReference type="Ensembl" id="ENSCCRT00000029780.2">
    <property type="protein sequence ID" value="ENSCCRP00000027445.1"/>
    <property type="gene ID" value="ENSCCRG00000014851.2"/>
</dbReference>
<dbReference type="InterPro" id="IPR003599">
    <property type="entry name" value="Ig_sub"/>
</dbReference>
<dbReference type="Pfam" id="PF07686">
    <property type="entry name" value="V-set"/>
    <property type="match status" value="1"/>
</dbReference>
<sequence length="116" mass="12818">ESVFANAITALSSENNAFEGEKATLSCNYSGSNIKSWQWYRQYPNIAPEFLLQALEKPDLSRRLSAKATKDLKQVNLTISSAEETDSALYCCALQPTVTGNLRTLYKNLACNTSIC</sequence>
<dbReference type="GO" id="GO:0042101">
    <property type="term" value="C:T cell receptor complex"/>
    <property type="evidence" value="ECO:0007669"/>
    <property type="project" value="UniProtKB-KW"/>
</dbReference>
<organism evidence="7 8">
    <name type="scientific">Cyprinus carpio carpio</name>
    <dbReference type="NCBI Taxonomy" id="630221"/>
    <lineage>
        <taxon>Eukaryota</taxon>
        <taxon>Metazoa</taxon>
        <taxon>Chordata</taxon>
        <taxon>Craniata</taxon>
        <taxon>Vertebrata</taxon>
        <taxon>Euteleostomi</taxon>
        <taxon>Actinopterygii</taxon>
        <taxon>Neopterygii</taxon>
        <taxon>Teleostei</taxon>
        <taxon>Ostariophysi</taxon>
        <taxon>Cypriniformes</taxon>
        <taxon>Cyprinidae</taxon>
        <taxon>Cyprininae</taxon>
        <taxon>Cyprinus</taxon>
    </lineage>
</organism>
<dbReference type="InterPro" id="IPR013783">
    <property type="entry name" value="Ig-like_fold"/>
</dbReference>
<dbReference type="SMART" id="SM00409">
    <property type="entry name" value="IG"/>
    <property type="match status" value="1"/>
</dbReference>
<dbReference type="InterPro" id="IPR013106">
    <property type="entry name" value="Ig_V-set"/>
</dbReference>
<dbReference type="Proteomes" id="UP001108240">
    <property type="component" value="Unplaced"/>
</dbReference>
<evidence type="ECO:0000313" key="8">
    <source>
        <dbReference type="Proteomes" id="UP001108240"/>
    </source>
</evidence>